<sequence>MSRTYWEQTGEVYNGKEKERMSKRSGPKVDLKLNLSPPVAHNHPREPHQRSSGRSVSPVLDSPPTSCLSLECNGTGRRNSVSSPEATSMLLVGCPRCLMYVMLSEDDPKCPKCRSTVLLDFLHEANGGAGGSRKRS</sequence>
<gene>
    <name evidence="3" type="ORF">SAY86_005811</name>
</gene>
<keyword evidence="4" id="KW-1185">Reference proteome</keyword>
<evidence type="ECO:0000313" key="3">
    <source>
        <dbReference type="EMBL" id="KAK4777123.1"/>
    </source>
</evidence>
<proteinExistence type="predicted"/>
<dbReference type="PANTHER" id="PTHR33177">
    <property type="entry name" value="PUTATIVE-RELATED"/>
    <property type="match status" value="1"/>
</dbReference>
<dbReference type="InterPro" id="IPR056440">
    <property type="entry name" value="Zn-ribbon_GIR1"/>
</dbReference>
<evidence type="ECO:0000256" key="1">
    <source>
        <dbReference type="SAM" id="MobiDB-lite"/>
    </source>
</evidence>
<dbReference type="Proteomes" id="UP001346149">
    <property type="component" value="Unassembled WGS sequence"/>
</dbReference>
<dbReference type="PANTHER" id="PTHR33177:SF74">
    <property type="entry name" value="PROTEIN GL2-INTERACTING REPRESSOR 1"/>
    <property type="match status" value="1"/>
</dbReference>
<feature type="region of interest" description="Disordered" evidence="1">
    <location>
        <begin position="1"/>
        <end position="84"/>
    </location>
</feature>
<name>A0AAN7QVU8_TRANT</name>
<evidence type="ECO:0000313" key="4">
    <source>
        <dbReference type="Proteomes" id="UP001346149"/>
    </source>
</evidence>
<protein>
    <recommendedName>
        <fullName evidence="2">GIR1-like zinc ribbon domain-containing protein</fullName>
    </recommendedName>
</protein>
<reference evidence="3 4" key="1">
    <citation type="journal article" date="2023" name="Hortic Res">
        <title>Pangenome of water caltrop reveals structural variations and asymmetric subgenome divergence after allopolyploidization.</title>
        <authorList>
            <person name="Zhang X."/>
            <person name="Chen Y."/>
            <person name="Wang L."/>
            <person name="Yuan Y."/>
            <person name="Fang M."/>
            <person name="Shi L."/>
            <person name="Lu R."/>
            <person name="Comes H.P."/>
            <person name="Ma Y."/>
            <person name="Chen Y."/>
            <person name="Huang G."/>
            <person name="Zhou Y."/>
            <person name="Zheng Z."/>
            <person name="Qiu Y."/>
        </authorList>
    </citation>
    <scope>NUCLEOTIDE SEQUENCE [LARGE SCALE GENOMIC DNA]</scope>
    <source>
        <strain evidence="3">F231</strain>
    </source>
</reference>
<feature type="domain" description="GIR1-like zinc ribbon" evidence="2">
    <location>
        <begin position="87"/>
        <end position="123"/>
    </location>
</feature>
<dbReference type="InterPro" id="IPR055281">
    <property type="entry name" value="GIR1-2/SIED1"/>
</dbReference>
<comment type="caution">
    <text evidence="3">The sequence shown here is derived from an EMBL/GenBank/DDBJ whole genome shotgun (WGS) entry which is preliminary data.</text>
</comment>
<dbReference type="Pfam" id="PF24747">
    <property type="entry name" value="Zn-ribbon_GIR1"/>
    <property type="match status" value="1"/>
</dbReference>
<evidence type="ECO:0000259" key="2">
    <source>
        <dbReference type="Pfam" id="PF24747"/>
    </source>
</evidence>
<dbReference type="AlphaFoldDB" id="A0AAN7QVU8"/>
<accession>A0AAN7QVU8</accession>
<feature type="compositionally biased region" description="Basic and acidic residues" evidence="1">
    <location>
        <begin position="14"/>
        <end position="31"/>
    </location>
</feature>
<organism evidence="3 4">
    <name type="scientific">Trapa natans</name>
    <name type="common">Water chestnut</name>
    <dbReference type="NCBI Taxonomy" id="22666"/>
    <lineage>
        <taxon>Eukaryota</taxon>
        <taxon>Viridiplantae</taxon>
        <taxon>Streptophyta</taxon>
        <taxon>Embryophyta</taxon>
        <taxon>Tracheophyta</taxon>
        <taxon>Spermatophyta</taxon>
        <taxon>Magnoliopsida</taxon>
        <taxon>eudicotyledons</taxon>
        <taxon>Gunneridae</taxon>
        <taxon>Pentapetalae</taxon>
        <taxon>rosids</taxon>
        <taxon>malvids</taxon>
        <taxon>Myrtales</taxon>
        <taxon>Lythraceae</taxon>
        <taxon>Trapa</taxon>
    </lineage>
</organism>
<dbReference type="EMBL" id="JAXQNO010000018">
    <property type="protein sequence ID" value="KAK4777123.1"/>
    <property type="molecule type" value="Genomic_DNA"/>
</dbReference>